<comment type="catalytic activity">
    <reaction evidence="1">
        <text>4-imidazolone-5-propanoate + H2O = N-formimidoyl-L-glutamate</text>
        <dbReference type="Rhea" id="RHEA:23660"/>
        <dbReference type="ChEBI" id="CHEBI:15377"/>
        <dbReference type="ChEBI" id="CHEBI:58928"/>
        <dbReference type="ChEBI" id="CHEBI:77893"/>
        <dbReference type="EC" id="3.5.2.7"/>
    </reaction>
</comment>
<reference evidence="14" key="3">
    <citation type="submission" date="2015-06" db="UniProtKB">
        <authorList>
            <consortium name="EnsemblMetazoa"/>
        </authorList>
    </citation>
    <scope>IDENTIFICATION</scope>
</reference>
<dbReference type="SUPFAM" id="SSF51338">
    <property type="entry name" value="Composite domain of metallo-dependent hydrolases"/>
    <property type="match status" value="1"/>
</dbReference>
<evidence type="ECO:0000256" key="7">
    <source>
        <dbReference type="ARBA" id="ARBA00022723"/>
    </source>
</evidence>
<dbReference type="HOGENOM" id="CLU_041647_2_0_1"/>
<dbReference type="EMBL" id="KB303020">
    <property type="protein sequence ID" value="ELU03653.1"/>
    <property type="molecule type" value="Genomic_DNA"/>
</dbReference>
<dbReference type="GO" id="GO:0046872">
    <property type="term" value="F:metal ion binding"/>
    <property type="evidence" value="ECO:0007669"/>
    <property type="project" value="UniProtKB-KW"/>
</dbReference>
<dbReference type="InterPro" id="IPR032466">
    <property type="entry name" value="Metal_Hydrolase"/>
</dbReference>
<accession>R7UIN2</accession>
<keyword evidence="9" id="KW-0369">Histidine metabolism</keyword>
<dbReference type="GO" id="GO:0019557">
    <property type="term" value="P:L-histidine catabolic process to glutamate and formate"/>
    <property type="evidence" value="ECO:0007669"/>
    <property type="project" value="UniProtKB-UniPathway"/>
</dbReference>
<evidence type="ECO:0000256" key="4">
    <source>
        <dbReference type="ARBA" id="ARBA00008002"/>
    </source>
</evidence>
<evidence type="ECO:0000256" key="11">
    <source>
        <dbReference type="ARBA" id="ARBA00023004"/>
    </source>
</evidence>
<evidence type="ECO:0000256" key="5">
    <source>
        <dbReference type="ARBA" id="ARBA00012864"/>
    </source>
</evidence>
<dbReference type="Pfam" id="PF01979">
    <property type="entry name" value="Amidohydro_1"/>
    <property type="match status" value="1"/>
</dbReference>
<evidence type="ECO:0000313" key="14">
    <source>
        <dbReference type="EnsemblMetazoa" id="CapteP166960"/>
    </source>
</evidence>
<evidence type="ECO:0000256" key="10">
    <source>
        <dbReference type="ARBA" id="ARBA00022833"/>
    </source>
</evidence>
<keyword evidence="7" id="KW-0479">Metal-binding</keyword>
<dbReference type="EMBL" id="AMQN01001501">
    <property type="status" value="NOT_ANNOTATED_CDS"/>
    <property type="molecule type" value="Genomic_DNA"/>
</dbReference>
<dbReference type="EnsemblMetazoa" id="CapteT166960">
    <property type="protein sequence ID" value="CapteP166960"/>
    <property type="gene ID" value="CapteG166960"/>
</dbReference>
<reference evidence="13 15" key="2">
    <citation type="journal article" date="2013" name="Nature">
        <title>Insights into bilaterian evolution from three spiralian genomes.</title>
        <authorList>
            <person name="Simakov O."/>
            <person name="Marletaz F."/>
            <person name="Cho S.J."/>
            <person name="Edsinger-Gonzales E."/>
            <person name="Havlak P."/>
            <person name="Hellsten U."/>
            <person name="Kuo D.H."/>
            <person name="Larsson T."/>
            <person name="Lv J."/>
            <person name="Arendt D."/>
            <person name="Savage R."/>
            <person name="Osoegawa K."/>
            <person name="de Jong P."/>
            <person name="Grimwood J."/>
            <person name="Chapman J.A."/>
            <person name="Shapiro H."/>
            <person name="Aerts A."/>
            <person name="Otillar R.P."/>
            <person name="Terry A.Y."/>
            <person name="Boore J.L."/>
            <person name="Grigoriev I.V."/>
            <person name="Lindberg D.R."/>
            <person name="Seaver E.C."/>
            <person name="Weisblat D.A."/>
            <person name="Putnam N.H."/>
            <person name="Rokhsar D.S."/>
        </authorList>
    </citation>
    <scope>NUCLEOTIDE SEQUENCE</scope>
    <source>
        <strain evidence="13 15">I ESC-2004</strain>
    </source>
</reference>
<dbReference type="PANTHER" id="PTHR42752:SF1">
    <property type="entry name" value="IMIDAZOLONEPROPIONASE-RELATED"/>
    <property type="match status" value="1"/>
</dbReference>
<evidence type="ECO:0000256" key="8">
    <source>
        <dbReference type="ARBA" id="ARBA00022801"/>
    </source>
</evidence>
<evidence type="ECO:0000256" key="3">
    <source>
        <dbReference type="ARBA" id="ARBA00004758"/>
    </source>
</evidence>
<keyword evidence="8" id="KW-0378">Hydrolase</keyword>
<protein>
    <recommendedName>
        <fullName evidence="6">Probable imidazolonepropionase</fullName>
        <ecNumber evidence="5">3.5.2.7</ecNumber>
    </recommendedName>
</protein>
<dbReference type="Gene3D" id="3.20.20.140">
    <property type="entry name" value="Metal-dependent hydrolases"/>
    <property type="match status" value="1"/>
</dbReference>
<keyword evidence="10" id="KW-0862">Zinc</keyword>
<comment type="pathway">
    <text evidence="3">Amino-acid degradation; L-histidine degradation into L-glutamate; N-formimidoyl-L-glutamate from L-histidine: step 3/3.</text>
</comment>
<comment type="similarity">
    <text evidence="4">Belongs to the metallo-dependent hydrolases superfamily. HutI family.</text>
</comment>
<dbReference type="PANTHER" id="PTHR42752">
    <property type="entry name" value="IMIDAZOLONEPROPIONASE"/>
    <property type="match status" value="1"/>
</dbReference>
<dbReference type="GO" id="GO:0005737">
    <property type="term" value="C:cytoplasm"/>
    <property type="evidence" value="ECO:0007669"/>
    <property type="project" value="InterPro"/>
</dbReference>
<comment type="cofactor">
    <cofactor evidence="2">
        <name>Fe(3+)</name>
        <dbReference type="ChEBI" id="CHEBI:29034"/>
    </cofactor>
</comment>
<dbReference type="STRING" id="283909.R7UIN2"/>
<dbReference type="OrthoDB" id="194468at2759"/>
<dbReference type="OMA" id="CAPHARW"/>
<proteinExistence type="inferred from homology"/>
<dbReference type="EC" id="3.5.2.7" evidence="5"/>
<feature type="domain" description="Amidohydrolase-related" evidence="12">
    <location>
        <begin position="82"/>
        <end position="428"/>
    </location>
</feature>
<dbReference type="CDD" id="cd01296">
    <property type="entry name" value="Imidazolone-5PH"/>
    <property type="match status" value="1"/>
</dbReference>
<dbReference type="InterPro" id="IPR006680">
    <property type="entry name" value="Amidohydro-rel"/>
</dbReference>
<dbReference type="InterPro" id="IPR005920">
    <property type="entry name" value="HutI"/>
</dbReference>
<dbReference type="SUPFAM" id="SSF51556">
    <property type="entry name" value="Metallo-dependent hydrolases"/>
    <property type="match status" value="1"/>
</dbReference>
<evidence type="ECO:0000256" key="9">
    <source>
        <dbReference type="ARBA" id="ARBA00022808"/>
    </source>
</evidence>
<evidence type="ECO:0000259" key="12">
    <source>
        <dbReference type="Pfam" id="PF01979"/>
    </source>
</evidence>
<evidence type="ECO:0000256" key="6">
    <source>
        <dbReference type="ARBA" id="ARBA00013406"/>
    </source>
</evidence>
<dbReference type="UniPathway" id="UPA00379">
    <property type="reaction ID" value="UER00551"/>
</dbReference>
<gene>
    <name evidence="13" type="ORF">CAPTEDRAFT_166960</name>
</gene>
<dbReference type="NCBIfam" id="TIGR01224">
    <property type="entry name" value="hutI"/>
    <property type="match status" value="1"/>
</dbReference>
<name>R7UIN2_CAPTE</name>
<dbReference type="GO" id="GO:0050480">
    <property type="term" value="F:imidazolonepropionase activity"/>
    <property type="evidence" value="ECO:0007669"/>
    <property type="project" value="UniProtKB-EC"/>
</dbReference>
<dbReference type="AlphaFoldDB" id="R7UIN2"/>
<dbReference type="GO" id="GO:0019556">
    <property type="term" value="P:L-histidine catabolic process to glutamate and formamide"/>
    <property type="evidence" value="ECO:0007669"/>
    <property type="project" value="UniProtKB-UniPathway"/>
</dbReference>
<dbReference type="Proteomes" id="UP000014760">
    <property type="component" value="Unassembled WGS sequence"/>
</dbReference>
<keyword evidence="11" id="KW-0408">Iron</keyword>
<sequence length="432" mass="47015">MFRLWIHSAKQIVQVVSNGERVLTGNAMKNVSTLESDDVNKGYSIIVDHKGKIVDLGRDDEICAKYKKEQFEKTLDATGCSVIPGFVDGHTHPVWVGDRVHEFAMKLAGATYMEVHRAGGGIMFTVDRVRRASVDELYTSLKQYAMKMLRCGSTFAEMKSGYGLDAENEIKMLQVINRLIKDEEVPLGVSVTYCGAHAVPKGSTAAEATEDVISNQLPQIKALMDSGDLNVDNIDVFCEQGVFDVDQTKRILEAGVEAGLAINFHGEELHQLNSAEMGAEMKARAISHLEEISDEGITAMAKSGSVGVVLPTTAYILRLSPPPVRKMIEGGMAVALGSDFNPNAHCFSMPLVVHLACVTMHMSMNEALVAATLNAASSLGQSDRIGSLEVGKQADLLVLNSARWEHIVYQFGSHADVIREVIKDGKIVHTNQ</sequence>
<evidence type="ECO:0000256" key="2">
    <source>
        <dbReference type="ARBA" id="ARBA00001965"/>
    </source>
</evidence>
<reference evidence="15" key="1">
    <citation type="submission" date="2012-12" db="EMBL/GenBank/DDBJ databases">
        <authorList>
            <person name="Hellsten U."/>
            <person name="Grimwood J."/>
            <person name="Chapman J.A."/>
            <person name="Shapiro H."/>
            <person name="Aerts A."/>
            <person name="Otillar R.P."/>
            <person name="Terry A.Y."/>
            <person name="Boore J.L."/>
            <person name="Simakov O."/>
            <person name="Marletaz F."/>
            <person name="Cho S.-J."/>
            <person name="Edsinger-Gonzales E."/>
            <person name="Havlak P."/>
            <person name="Kuo D.-H."/>
            <person name="Larsson T."/>
            <person name="Lv J."/>
            <person name="Arendt D."/>
            <person name="Savage R."/>
            <person name="Osoegawa K."/>
            <person name="de Jong P."/>
            <person name="Lindberg D.R."/>
            <person name="Seaver E.C."/>
            <person name="Weisblat D.A."/>
            <person name="Putnam N.H."/>
            <person name="Grigoriev I.V."/>
            <person name="Rokhsar D.S."/>
        </authorList>
    </citation>
    <scope>NUCLEOTIDE SEQUENCE</scope>
    <source>
        <strain evidence="15">I ESC-2004</strain>
    </source>
</reference>
<evidence type="ECO:0000313" key="15">
    <source>
        <dbReference type="Proteomes" id="UP000014760"/>
    </source>
</evidence>
<keyword evidence="15" id="KW-1185">Reference proteome</keyword>
<evidence type="ECO:0000256" key="1">
    <source>
        <dbReference type="ARBA" id="ARBA00000853"/>
    </source>
</evidence>
<evidence type="ECO:0000313" key="13">
    <source>
        <dbReference type="EMBL" id="ELU03653.1"/>
    </source>
</evidence>
<dbReference type="FunFam" id="3.20.20.140:FF:000007">
    <property type="entry name" value="Imidazolonepropionase"/>
    <property type="match status" value="1"/>
</dbReference>
<dbReference type="MEROPS" id="M38.980"/>
<organism evidence="13">
    <name type="scientific">Capitella teleta</name>
    <name type="common">Polychaete worm</name>
    <dbReference type="NCBI Taxonomy" id="283909"/>
    <lineage>
        <taxon>Eukaryota</taxon>
        <taxon>Metazoa</taxon>
        <taxon>Spiralia</taxon>
        <taxon>Lophotrochozoa</taxon>
        <taxon>Annelida</taxon>
        <taxon>Polychaeta</taxon>
        <taxon>Sedentaria</taxon>
        <taxon>Scolecida</taxon>
        <taxon>Capitellidae</taxon>
        <taxon>Capitella</taxon>
    </lineage>
</organism>
<dbReference type="Gene3D" id="2.30.40.10">
    <property type="entry name" value="Urease, subunit C, domain 1"/>
    <property type="match status" value="1"/>
</dbReference>
<dbReference type="InterPro" id="IPR011059">
    <property type="entry name" value="Metal-dep_hydrolase_composite"/>
</dbReference>